<dbReference type="EMBL" id="JAERMS010000023">
    <property type="protein sequence ID" value="MBO1363677.1"/>
    <property type="molecule type" value="Genomic_DNA"/>
</dbReference>
<evidence type="ECO:0000313" key="5">
    <source>
        <dbReference type="Proteomes" id="UP000664265"/>
    </source>
</evidence>
<dbReference type="PROSITE" id="PS00194">
    <property type="entry name" value="THIOREDOXIN_1"/>
    <property type="match status" value="1"/>
</dbReference>
<keyword evidence="2" id="KW-0732">Signal</keyword>
<dbReference type="PROSITE" id="PS51352">
    <property type="entry name" value="THIOREDOXIN_2"/>
    <property type="match status" value="1"/>
</dbReference>
<protein>
    <recommendedName>
        <fullName evidence="3">Thioredoxin domain-containing protein</fullName>
    </recommendedName>
</protein>
<comment type="caution">
    <text evidence="4">The sequence shown here is derived from an EMBL/GenBank/DDBJ whole genome shotgun (WGS) entry which is preliminary data.</text>
</comment>
<evidence type="ECO:0000259" key="3">
    <source>
        <dbReference type="PROSITE" id="PS51352"/>
    </source>
</evidence>
<dbReference type="Gene3D" id="3.40.30.10">
    <property type="entry name" value="Glutaredoxin"/>
    <property type="match status" value="1"/>
</dbReference>
<dbReference type="PANTHER" id="PTHR43601:SF3">
    <property type="entry name" value="THIOREDOXIN, MITOCHONDRIAL"/>
    <property type="match status" value="1"/>
</dbReference>
<dbReference type="Proteomes" id="UP000664265">
    <property type="component" value="Unassembled WGS sequence"/>
</dbReference>
<reference evidence="4 5" key="1">
    <citation type="submission" date="2021-01" db="EMBL/GenBank/DDBJ databases">
        <title>Prevotella A2931 sp. nov.</title>
        <authorList>
            <person name="Buhl M."/>
            <person name="Oberhettinger P."/>
        </authorList>
    </citation>
    <scope>NUCLEOTIDE SEQUENCE [LARGE SCALE GENOMIC DNA]</scope>
    <source>
        <strain evidence="4 5">A2931</strain>
    </source>
</reference>
<feature type="domain" description="Thioredoxin" evidence="3">
    <location>
        <begin position="245"/>
        <end position="382"/>
    </location>
</feature>
<dbReference type="CDD" id="cd02947">
    <property type="entry name" value="TRX_family"/>
    <property type="match status" value="1"/>
</dbReference>
<feature type="chain" id="PRO_5047251065" description="Thioredoxin domain-containing protein" evidence="2">
    <location>
        <begin position="24"/>
        <end position="382"/>
    </location>
</feature>
<evidence type="ECO:0000256" key="1">
    <source>
        <dbReference type="ARBA" id="ARBA00023284"/>
    </source>
</evidence>
<dbReference type="InterPro" id="IPR036249">
    <property type="entry name" value="Thioredoxin-like_sf"/>
</dbReference>
<accession>A0ABS3M678</accession>
<dbReference type="SUPFAM" id="SSF52833">
    <property type="entry name" value="Thioredoxin-like"/>
    <property type="match status" value="1"/>
</dbReference>
<evidence type="ECO:0000313" key="4">
    <source>
        <dbReference type="EMBL" id="MBO1363677.1"/>
    </source>
</evidence>
<dbReference type="InterPro" id="IPR017937">
    <property type="entry name" value="Thioredoxin_CS"/>
</dbReference>
<dbReference type="Pfam" id="PF00085">
    <property type="entry name" value="Thioredoxin"/>
    <property type="match status" value="1"/>
</dbReference>
<dbReference type="InterPro" id="IPR013766">
    <property type="entry name" value="Thioredoxin_domain"/>
</dbReference>
<name>A0ABS3M678_9BACT</name>
<proteinExistence type="predicted"/>
<gene>
    <name evidence="4" type="ORF">JHU38_07825</name>
</gene>
<keyword evidence="1" id="KW-0676">Redox-active center</keyword>
<organism evidence="4 5">
    <name type="scientific">Prevotella illustrans</name>
    <dbReference type="NCBI Taxonomy" id="2800387"/>
    <lineage>
        <taxon>Bacteria</taxon>
        <taxon>Pseudomonadati</taxon>
        <taxon>Bacteroidota</taxon>
        <taxon>Bacteroidia</taxon>
        <taxon>Bacteroidales</taxon>
        <taxon>Prevotellaceae</taxon>
        <taxon>Prevotella</taxon>
    </lineage>
</organism>
<dbReference type="PANTHER" id="PTHR43601">
    <property type="entry name" value="THIOREDOXIN, MITOCHONDRIAL"/>
    <property type="match status" value="1"/>
</dbReference>
<evidence type="ECO:0000256" key="2">
    <source>
        <dbReference type="SAM" id="SignalP"/>
    </source>
</evidence>
<sequence>MRVFKFILFLLVGLLSTHSSVFAQSANSLQETYEYQQLGDGSIAVTLQMDGRDALFVLSVSKETALFNETLPKEATPALPHTLVLGQSLYAHERIFPYTTRPLAFRTSKVVGILGLDMLRNVILTIDSKQHKLTFSSPYRPGFIKLSNRIRLLTEPEKEVKIPVSIDGKDYALPISLDFSSLLCLTPDDLQRVGKRDSCTIRIANTSIQTVSVRTNQPAHSYLGRDLLRHGLLSIDFTKSAVYFQSFDSSAPSYDASVEKQPIMTDGKVEEIGRTYFLNHIWDYTTHHQFAYKDSVPAVIDFWATWCVPCKRLSPLLSRLAEKYKGKIRFFKVNYVTEQQLSKDLGIEALPTLYIIPAKGLPQQMVGPKLEDVEPMIQKLLR</sequence>
<keyword evidence="5" id="KW-1185">Reference proteome</keyword>
<feature type="signal peptide" evidence="2">
    <location>
        <begin position="1"/>
        <end position="23"/>
    </location>
</feature>